<evidence type="ECO:0000259" key="2">
    <source>
        <dbReference type="Pfam" id="PF19291"/>
    </source>
</evidence>
<feature type="domain" description="Trehalase-like N-terminal" evidence="2">
    <location>
        <begin position="4"/>
        <end position="177"/>
    </location>
</feature>
<keyword evidence="4" id="KW-1185">Reference proteome</keyword>
<evidence type="ECO:0000313" key="3">
    <source>
        <dbReference type="EMBL" id="MCO1660903.1"/>
    </source>
</evidence>
<dbReference type="RefSeq" id="WP_252446441.1">
    <property type="nucleotide sequence ID" value="NZ_JAGSOV010000097.1"/>
</dbReference>
<feature type="domain" description="GH15-like" evidence="1">
    <location>
        <begin position="216"/>
        <end position="581"/>
    </location>
</feature>
<dbReference type="GO" id="GO:0016787">
    <property type="term" value="F:hydrolase activity"/>
    <property type="evidence" value="ECO:0007669"/>
    <property type="project" value="UniProtKB-KW"/>
</dbReference>
<organism evidence="3 4">
    <name type="scientific">Pseudonocardia humida</name>
    <dbReference type="NCBI Taxonomy" id="2800819"/>
    <lineage>
        <taxon>Bacteria</taxon>
        <taxon>Bacillati</taxon>
        <taxon>Actinomycetota</taxon>
        <taxon>Actinomycetes</taxon>
        <taxon>Pseudonocardiales</taxon>
        <taxon>Pseudonocardiaceae</taxon>
        <taxon>Pseudonocardia</taxon>
    </lineage>
</organism>
<proteinExistence type="predicted"/>
<dbReference type="Gene3D" id="1.50.10.10">
    <property type="match status" value="1"/>
</dbReference>
<keyword evidence="3" id="KW-0378">Hydrolase</keyword>
<dbReference type="InterPro" id="IPR008928">
    <property type="entry name" value="6-hairpin_glycosidase_sf"/>
</dbReference>
<dbReference type="Proteomes" id="UP001165283">
    <property type="component" value="Unassembled WGS sequence"/>
</dbReference>
<protein>
    <submittedName>
        <fullName evidence="3">Glycoside hydrolase family 15 protein</fullName>
    </submittedName>
</protein>
<dbReference type="SUPFAM" id="SSF48208">
    <property type="entry name" value="Six-hairpin glycosidases"/>
    <property type="match status" value="1"/>
</dbReference>
<comment type="caution">
    <text evidence="3">The sequence shown here is derived from an EMBL/GenBank/DDBJ whole genome shotgun (WGS) entry which is preliminary data.</text>
</comment>
<dbReference type="InterPro" id="IPR011613">
    <property type="entry name" value="GH15-like"/>
</dbReference>
<reference evidence="3" key="1">
    <citation type="submission" date="2021-04" db="EMBL/GenBank/DDBJ databases">
        <title>Pseudonocardia sp. nov., isolated from sandy soil of mangrove forest.</title>
        <authorList>
            <person name="Zan Z."/>
            <person name="Huang R."/>
            <person name="Liu W."/>
        </authorList>
    </citation>
    <scope>NUCLEOTIDE SEQUENCE</scope>
    <source>
        <strain evidence="3">S2-4</strain>
    </source>
</reference>
<dbReference type="PANTHER" id="PTHR31616:SF0">
    <property type="entry name" value="GLUCAN 1,4-ALPHA-GLUCOSIDASE"/>
    <property type="match status" value="1"/>
</dbReference>
<sequence>MPGRIEDYALLGDLQTAALVGRDGSVDWLCVPRFDSAACFAALLDDDSAGHWRIAPAAGGPATRRSYRGDTLVLDSEWDTPEGTVRITDCMPPRGEAADVVRVVHGVSGAVPMRMELRLRFDYGHVVPWVRRDGPDLSAVAGPDAVWLRTPVELHGQDRTTTAEFTVRAGESVPFVLTHAPSHHPRPTPVEPVAAIVRTEAFWADWMARCTYRGEHGAAVRRSLLTLKALTYAPTGGIVAAATTSLPEQLGGPRNWDYRYCWLRDATLTLQSLLATGYTAEATAWRDWLLRAVAGDPADLQIMYGLHGGRRLPEFEVDWLAGYEGASPVRVGNAAAGQFQLDVWGEVLDGLHHARAAGVQRLDEAWDLQRALLEFLEGSWREPDESLWEMRGGRRHFVHSKVLAWAGLDRGVRAVEEFGLPGPAARWKALRAEIAAEVLDRGFDAGRGTFTQFYGSRGLDAALLLIPHVGFLPWDDPRVVGTVDAVARELDEDGLLLRYRPETDGVDGLPGGEGAFLACSFWLVDALTGTGRVAAARRLFERLLDLRSDLGLLAEEYDTRARRQVGNTPQAFSHVGLVNSALRLDAHRPATGEGERA</sequence>
<accession>A0ABT1ADA0</accession>
<name>A0ABT1ADA0_9PSEU</name>
<dbReference type="Pfam" id="PF19291">
    <property type="entry name" value="TREH_N"/>
    <property type="match status" value="1"/>
</dbReference>
<dbReference type="InterPro" id="IPR012341">
    <property type="entry name" value="6hp_glycosidase-like_sf"/>
</dbReference>
<dbReference type="InterPro" id="IPR045582">
    <property type="entry name" value="Trehalase-like_N"/>
</dbReference>
<dbReference type="PANTHER" id="PTHR31616">
    <property type="entry name" value="TREHALASE"/>
    <property type="match status" value="1"/>
</dbReference>
<dbReference type="EMBL" id="JAGSOV010000097">
    <property type="protein sequence ID" value="MCO1660903.1"/>
    <property type="molecule type" value="Genomic_DNA"/>
</dbReference>
<evidence type="ECO:0000313" key="4">
    <source>
        <dbReference type="Proteomes" id="UP001165283"/>
    </source>
</evidence>
<gene>
    <name evidence="3" type="ORF">KDL28_38230</name>
</gene>
<evidence type="ECO:0000259" key="1">
    <source>
        <dbReference type="Pfam" id="PF00723"/>
    </source>
</evidence>
<dbReference type="Pfam" id="PF00723">
    <property type="entry name" value="Glyco_hydro_15"/>
    <property type="match status" value="1"/>
</dbReference>